<organism evidence="20">
    <name type="scientific">Robertsicus elaphensis</name>
    <dbReference type="NCBI Taxonomy" id="2599317"/>
    <lineage>
        <taxon>Eukaryota</taxon>
        <taxon>Metazoa</taxon>
        <taxon>Ecdysozoa</taxon>
        <taxon>Arthropoda</taxon>
        <taxon>Chelicerata</taxon>
        <taxon>Arachnida</taxon>
        <taxon>Acari</taxon>
        <taxon>Parasitiformes</taxon>
        <taxon>Ixodida</taxon>
        <taxon>Ixodoidea</taxon>
        <taxon>Ixodidae</taxon>
        <taxon>Robertsicus</taxon>
    </lineage>
</organism>
<reference evidence="20" key="1">
    <citation type="journal article" date="2012" name="Mol. Phylogenet. Evol.">
        <title>Phylogenetic analysis of ticks (Acari: Ixodida) using mitochondrial genomes and nuclear rRNA genes indicates that the genus Amblyomma is polyphyletic.</title>
        <authorList>
            <person name="Burger T.D."/>
            <person name="Shao R."/>
            <person name="Beati L."/>
            <person name="Miller H."/>
            <person name="Barker S.C."/>
        </authorList>
    </citation>
    <scope>NUCLEOTIDE SEQUENCE</scope>
</reference>
<evidence type="ECO:0000256" key="3">
    <source>
        <dbReference type="ARBA" id="ARBA00007012"/>
    </source>
</evidence>
<evidence type="ECO:0000256" key="12">
    <source>
        <dbReference type="ARBA" id="ARBA00022989"/>
    </source>
</evidence>
<feature type="transmembrane region" description="Helical" evidence="18">
    <location>
        <begin position="137"/>
        <end position="155"/>
    </location>
</feature>
<keyword evidence="8 18" id="KW-0812">Transmembrane</keyword>
<protein>
    <recommendedName>
        <fullName evidence="5 18">NADH-ubiquinone oxidoreductase chain 2</fullName>
        <ecNumber evidence="4 18">7.1.1.2</ecNumber>
    </recommendedName>
</protein>
<name>H9M760_9ACAR</name>
<feature type="transmembrane region" description="Helical" evidence="18">
    <location>
        <begin position="224"/>
        <end position="244"/>
    </location>
</feature>
<dbReference type="GO" id="GO:0008137">
    <property type="term" value="F:NADH dehydrogenase (ubiquinone) activity"/>
    <property type="evidence" value="ECO:0007669"/>
    <property type="project" value="UniProtKB-EC"/>
</dbReference>
<dbReference type="GO" id="GO:0006120">
    <property type="term" value="P:mitochondrial electron transport, NADH to ubiquinone"/>
    <property type="evidence" value="ECO:0007669"/>
    <property type="project" value="InterPro"/>
</dbReference>
<dbReference type="PRINTS" id="PR01436">
    <property type="entry name" value="NADHDHGNASE2"/>
</dbReference>
<evidence type="ECO:0000256" key="11">
    <source>
        <dbReference type="ARBA" id="ARBA00022982"/>
    </source>
</evidence>
<feature type="transmembrane region" description="Helical" evidence="18">
    <location>
        <begin position="162"/>
        <end position="180"/>
    </location>
</feature>
<comment type="function">
    <text evidence="18">Core subunit of the mitochondrial membrane respiratory chain NADH dehydrogenase (Complex I) which catalyzes electron transfer from NADH through the respiratory chain, using ubiquinone as an electron acceptor. Essential for the catalytic activity and assembly of complex I.</text>
</comment>
<evidence type="ECO:0000256" key="8">
    <source>
        <dbReference type="ARBA" id="ARBA00022692"/>
    </source>
</evidence>
<keyword evidence="13 18" id="KW-0520">NAD</keyword>
<comment type="function">
    <text evidence="1">Core subunit of the mitochondrial membrane respiratory chain NADH dehydrogenase (Complex I) that is believed to belong to the minimal assembly required for catalysis. Complex I functions in the transfer of electrons from NADH to the respiratory chain. The immediate electron acceptor for the enzyme is believed to be ubiquinone.</text>
</comment>
<feature type="transmembrane region" description="Helical" evidence="18">
    <location>
        <begin position="256"/>
        <end position="278"/>
    </location>
</feature>
<comment type="similarity">
    <text evidence="3 18">Belongs to the complex I subunit 2 family.</text>
</comment>
<keyword evidence="15 18" id="KW-0496">Mitochondrion</keyword>
<evidence type="ECO:0000256" key="1">
    <source>
        <dbReference type="ARBA" id="ARBA00003257"/>
    </source>
</evidence>
<evidence type="ECO:0000256" key="10">
    <source>
        <dbReference type="ARBA" id="ARBA00022967"/>
    </source>
</evidence>
<evidence type="ECO:0000256" key="15">
    <source>
        <dbReference type="ARBA" id="ARBA00023128"/>
    </source>
</evidence>
<keyword evidence="14 18" id="KW-0830">Ubiquinone</keyword>
<comment type="subcellular location">
    <subcellularLocation>
        <location evidence="2 18">Mitochondrion inner membrane</location>
        <topology evidence="2 18">Multi-pass membrane protein</topology>
    </subcellularLocation>
</comment>
<dbReference type="GO" id="GO:0005743">
    <property type="term" value="C:mitochondrial inner membrane"/>
    <property type="evidence" value="ECO:0007669"/>
    <property type="project" value="UniProtKB-SubCell"/>
</dbReference>
<dbReference type="InterPro" id="IPR003917">
    <property type="entry name" value="NADH_UbQ_OxRdtase_chain2"/>
</dbReference>
<evidence type="ECO:0000256" key="6">
    <source>
        <dbReference type="ARBA" id="ARBA00022448"/>
    </source>
</evidence>
<sequence>MFFKLFMLWMLMITIIISMSSKFWFLYWLMMEMNLMMFIPILNNKKIYSCNSMMSYFIIQSISSSIFFFGSIMWFCQNLFFFKNLIIISILIKLAMFPFHSWLLMISETLNFFSLSLMLTMQKMIPLLFLSKISEKLLIIMAIMSSTFGSILMINLKLTRKILISSSISHLGWISILISFKSKFWFIYMIMYSYIIIKLFHNFNKNKIYSMNNILNKNYSNNEMINYFCMMLSLGGIPPFLGFFMKLFSMIIILKYSFYIMIILIMSSLLNIFIYIRMIMPFLIFKKNLMKKMISPKNFWKIIFNLNLFFLIFVLNFSMY</sequence>
<evidence type="ECO:0000256" key="13">
    <source>
        <dbReference type="ARBA" id="ARBA00023027"/>
    </source>
</evidence>
<dbReference type="InterPro" id="IPR001750">
    <property type="entry name" value="ND/Mrp_TM"/>
</dbReference>
<reference evidence="20" key="2">
    <citation type="journal article" date="2018" name="Zootaxa">
        <title>Two new genera of hard ticks, Robertsicus n. gen. and Archaeocroton n. gen., and the solution to the mystery of Hoogstraal's and Kaufman's "primitive" tick from the Carpathian Mountains.</title>
        <authorList>
            <person name="Barker S.C."/>
            <person name="Burger T.D."/>
        </authorList>
    </citation>
    <scope>NUCLEOTIDE SEQUENCE</scope>
</reference>
<evidence type="ECO:0000313" key="20">
    <source>
        <dbReference type="EMBL" id="AET63077.1"/>
    </source>
</evidence>
<dbReference type="RefSeq" id="YP_006234417.1">
    <property type="nucleotide sequence ID" value="NC_017758.1"/>
</dbReference>
<accession>H9M760</accession>
<evidence type="ECO:0000256" key="5">
    <source>
        <dbReference type="ARBA" id="ARBA00021008"/>
    </source>
</evidence>
<keyword evidence="6" id="KW-0813">Transport</keyword>
<keyword evidence="10 18" id="KW-1278">Translocase</keyword>
<feature type="transmembrane region" description="Helical" evidence="18">
    <location>
        <begin position="54"/>
        <end position="75"/>
    </location>
</feature>
<feature type="transmembrane region" description="Helical" evidence="18">
    <location>
        <begin position="81"/>
        <end position="103"/>
    </location>
</feature>
<dbReference type="InterPro" id="IPR050175">
    <property type="entry name" value="Complex_I_Subunit_2"/>
</dbReference>
<evidence type="ECO:0000256" key="16">
    <source>
        <dbReference type="ARBA" id="ARBA00023136"/>
    </source>
</evidence>
<dbReference type="Pfam" id="PF00361">
    <property type="entry name" value="Proton_antipo_M"/>
    <property type="match status" value="1"/>
</dbReference>
<evidence type="ECO:0000259" key="19">
    <source>
        <dbReference type="Pfam" id="PF00361"/>
    </source>
</evidence>
<keyword evidence="12 18" id="KW-1133">Transmembrane helix</keyword>
<feature type="transmembrane region" description="Helical" evidence="18">
    <location>
        <begin position="299"/>
        <end position="319"/>
    </location>
</feature>
<keyword evidence="7 18" id="KW-0679">Respiratory chain</keyword>
<evidence type="ECO:0000256" key="14">
    <source>
        <dbReference type="ARBA" id="ARBA00023075"/>
    </source>
</evidence>
<dbReference type="AlphaFoldDB" id="H9M760"/>
<dbReference type="GeneID" id="12354597"/>
<feature type="transmembrane region" description="Helical" evidence="18">
    <location>
        <begin position="186"/>
        <end position="203"/>
    </location>
</feature>
<evidence type="ECO:0000256" key="7">
    <source>
        <dbReference type="ARBA" id="ARBA00022660"/>
    </source>
</evidence>
<dbReference type="PANTHER" id="PTHR46552">
    <property type="entry name" value="NADH-UBIQUINONE OXIDOREDUCTASE CHAIN 2"/>
    <property type="match status" value="1"/>
</dbReference>
<dbReference type="EMBL" id="JN863729">
    <property type="protein sequence ID" value="AET63077.1"/>
    <property type="molecule type" value="Genomic_DNA"/>
</dbReference>
<keyword evidence="16 18" id="KW-0472">Membrane</keyword>
<evidence type="ECO:0000256" key="4">
    <source>
        <dbReference type="ARBA" id="ARBA00012944"/>
    </source>
</evidence>
<proteinExistence type="inferred from homology"/>
<dbReference type="PANTHER" id="PTHR46552:SF1">
    <property type="entry name" value="NADH-UBIQUINONE OXIDOREDUCTASE CHAIN 2"/>
    <property type="match status" value="1"/>
</dbReference>
<dbReference type="EC" id="7.1.1.2" evidence="4 18"/>
<feature type="transmembrane region" description="Helical" evidence="18">
    <location>
        <begin position="6"/>
        <end position="29"/>
    </location>
</feature>
<gene>
    <name evidence="20" type="primary">ND2</name>
</gene>
<evidence type="ECO:0000256" key="17">
    <source>
        <dbReference type="ARBA" id="ARBA00049551"/>
    </source>
</evidence>
<evidence type="ECO:0000256" key="9">
    <source>
        <dbReference type="ARBA" id="ARBA00022792"/>
    </source>
</evidence>
<feature type="domain" description="NADH:quinone oxidoreductase/Mrp antiporter transmembrane" evidence="19">
    <location>
        <begin position="79"/>
        <end position="269"/>
    </location>
</feature>
<evidence type="ECO:0000256" key="2">
    <source>
        <dbReference type="ARBA" id="ARBA00004448"/>
    </source>
</evidence>
<comment type="catalytic activity">
    <reaction evidence="17 18">
        <text>a ubiquinone + NADH + 5 H(+)(in) = a ubiquinol + NAD(+) + 4 H(+)(out)</text>
        <dbReference type="Rhea" id="RHEA:29091"/>
        <dbReference type="Rhea" id="RHEA-COMP:9565"/>
        <dbReference type="Rhea" id="RHEA-COMP:9566"/>
        <dbReference type="ChEBI" id="CHEBI:15378"/>
        <dbReference type="ChEBI" id="CHEBI:16389"/>
        <dbReference type="ChEBI" id="CHEBI:17976"/>
        <dbReference type="ChEBI" id="CHEBI:57540"/>
        <dbReference type="ChEBI" id="CHEBI:57945"/>
        <dbReference type="EC" id="7.1.1.2"/>
    </reaction>
</comment>
<keyword evidence="9 18" id="KW-0999">Mitochondrion inner membrane</keyword>
<evidence type="ECO:0000256" key="18">
    <source>
        <dbReference type="RuleBase" id="RU003403"/>
    </source>
</evidence>
<keyword evidence="11 18" id="KW-0249">Electron transport</keyword>
<dbReference type="CTD" id="4536"/>
<geneLocation type="mitochondrion" evidence="20"/>